<accession>A0ABP8J7D6</accession>
<dbReference type="Proteomes" id="UP001500635">
    <property type="component" value="Unassembled WGS sequence"/>
</dbReference>
<sequence length="69" mass="8101">MDERYGIAPRPEFFSDDQLDPEYRNHRSGVWDPPVVIIRELVADVADAFPRGSTVPHRPESFFAEEWQR</sequence>
<dbReference type="EMBL" id="BAABFR010000008">
    <property type="protein sequence ID" value="GAA4386064.1"/>
    <property type="molecule type" value="Genomic_DNA"/>
</dbReference>
<organism evidence="1 2">
    <name type="scientific">Tsukamurella soli</name>
    <dbReference type="NCBI Taxonomy" id="644556"/>
    <lineage>
        <taxon>Bacteria</taxon>
        <taxon>Bacillati</taxon>
        <taxon>Actinomycetota</taxon>
        <taxon>Actinomycetes</taxon>
        <taxon>Mycobacteriales</taxon>
        <taxon>Tsukamurellaceae</taxon>
        <taxon>Tsukamurella</taxon>
    </lineage>
</organism>
<dbReference type="RefSeq" id="WP_344991421.1">
    <property type="nucleotide sequence ID" value="NZ_BAABFR010000008.1"/>
</dbReference>
<proteinExistence type="predicted"/>
<comment type="caution">
    <text evidence="1">The sequence shown here is derived from an EMBL/GenBank/DDBJ whole genome shotgun (WGS) entry which is preliminary data.</text>
</comment>
<evidence type="ECO:0000313" key="1">
    <source>
        <dbReference type="EMBL" id="GAA4386064.1"/>
    </source>
</evidence>
<evidence type="ECO:0000313" key="2">
    <source>
        <dbReference type="Proteomes" id="UP001500635"/>
    </source>
</evidence>
<gene>
    <name evidence="1" type="ORF">GCM10023147_08830</name>
</gene>
<keyword evidence="2" id="KW-1185">Reference proteome</keyword>
<reference evidence="2" key="1">
    <citation type="journal article" date="2019" name="Int. J. Syst. Evol. Microbiol.">
        <title>The Global Catalogue of Microorganisms (GCM) 10K type strain sequencing project: providing services to taxonomists for standard genome sequencing and annotation.</title>
        <authorList>
            <consortium name="The Broad Institute Genomics Platform"/>
            <consortium name="The Broad Institute Genome Sequencing Center for Infectious Disease"/>
            <person name="Wu L."/>
            <person name="Ma J."/>
        </authorList>
    </citation>
    <scope>NUCLEOTIDE SEQUENCE [LARGE SCALE GENOMIC DNA]</scope>
    <source>
        <strain evidence="2">JCM 17688</strain>
    </source>
</reference>
<protein>
    <submittedName>
        <fullName evidence="1">Uncharacterized protein</fullName>
    </submittedName>
</protein>
<name>A0ABP8J7D6_9ACTN</name>